<protein>
    <submittedName>
        <fullName evidence="2">Uncharacterized protein</fullName>
    </submittedName>
</protein>
<comment type="caution">
    <text evidence="2">The sequence shown here is derived from an EMBL/GenBank/DDBJ whole genome shotgun (WGS) entry which is preliminary data.</text>
</comment>
<dbReference type="OrthoDB" id="298939at2759"/>
<name>A0A9W8XY97_9PLEO</name>
<dbReference type="AlphaFoldDB" id="A0A9W8XY97"/>
<reference evidence="2" key="1">
    <citation type="submission" date="2022-10" db="EMBL/GenBank/DDBJ databases">
        <title>Tapping the CABI collections for fungal endophytes: first genome assemblies for Collariella, Neodidymelliopsis, Ascochyta clinopodiicola, Didymella pomorum, Didymosphaeria variabile, Neocosmospora piperis and Neocucurbitaria cava.</title>
        <authorList>
            <person name="Hill R."/>
        </authorList>
    </citation>
    <scope>NUCLEOTIDE SEQUENCE</scope>
    <source>
        <strain evidence="2">IMI 356814</strain>
    </source>
</reference>
<keyword evidence="3" id="KW-1185">Reference proteome</keyword>
<accession>A0A9W8XY97</accession>
<sequence>MAIEEKRTAHTLQRGQSPPRLNRRPSQSVQGRAFAAPRTQSLERMRARVEDLQEIAQVLDQSPRKHDLRRMDSNWDYRTPPSNRKGRILGDGEAADLQSRLRRVRSTDTISLKPCLHRVSSTRSTKRGAGSSLGFREAEVREDMELAGLGVSGEAPFRQRLEQSRERQYRFSKKRSVERWKDVANVGVGWLKGNGGGTKDERERDGWI</sequence>
<evidence type="ECO:0000313" key="2">
    <source>
        <dbReference type="EMBL" id="KAJ4362031.1"/>
    </source>
</evidence>
<gene>
    <name evidence="2" type="ORF">N0V83_010973</name>
</gene>
<dbReference type="EMBL" id="JAPEUY010000022">
    <property type="protein sequence ID" value="KAJ4362031.1"/>
    <property type="molecule type" value="Genomic_DNA"/>
</dbReference>
<evidence type="ECO:0000313" key="3">
    <source>
        <dbReference type="Proteomes" id="UP001140560"/>
    </source>
</evidence>
<evidence type="ECO:0000256" key="1">
    <source>
        <dbReference type="SAM" id="MobiDB-lite"/>
    </source>
</evidence>
<dbReference type="Proteomes" id="UP001140560">
    <property type="component" value="Unassembled WGS sequence"/>
</dbReference>
<organism evidence="2 3">
    <name type="scientific">Neocucurbitaria cava</name>
    <dbReference type="NCBI Taxonomy" id="798079"/>
    <lineage>
        <taxon>Eukaryota</taxon>
        <taxon>Fungi</taxon>
        <taxon>Dikarya</taxon>
        <taxon>Ascomycota</taxon>
        <taxon>Pezizomycotina</taxon>
        <taxon>Dothideomycetes</taxon>
        <taxon>Pleosporomycetidae</taxon>
        <taxon>Pleosporales</taxon>
        <taxon>Pleosporineae</taxon>
        <taxon>Cucurbitariaceae</taxon>
        <taxon>Neocucurbitaria</taxon>
    </lineage>
</organism>
<proteinExistence type="predicted"/>
<feature type="region of interest" description="Disordered" evidence="1">
    <location>
        <begin position="1"/>
        <end position="40"/>
    </location>
</feature>